<dbReference type="NCBIfam" id="TIGR02000">
    <property type="entry name" value="NifU_proper"/>
    <property type="match status" value="1"/>
</dbReference>
<feature type="binding site" evidence="10">
    <location>
        <position position="136"/>
    </location>
    <ligand>
        <name>[2Fe-2S] cluster</name>
        <dbReference type="ChEBI" id="CHEBI:190135"/>
    </ligand>
</feature>
<evidence type="ECO:0000256" key="11">
    <source>
        <dbReference type="SAM" id="MobiDB-lite"/>
    </source>
</evidence>
<evidence type="ECO:0000256" key="7">
    <source>
        <dbReference type="ARBA" id="ARBA00023231"/>
    </source>
</evidence>
<feature type="binding site" evidence="10">
    <location>
        <position position="171"/>
    </location>
    <ligand>
        <name>[2Fe-2S] cluster</name>
        <dbReference type="ChEBI" id="CHEBI:190135"/>
    </ligand>
</feature>
<feature type="binding site" evidence="10">
    <location>
        <position position="174"/>
    </location>
    <ligand>
        <name>[2Fe-2S] cluster</name>
        <dbReference type="ChEBI" id="CHEBI:190135"/>
    </ligand>
</feature>
<comment type="caution">
    <text evidence="15">The sequence shown here is derived from an EMBL/GenBank/DDBJ whole genome shotgun (WGS) entry which is preliminary data.</text>
</comment>
<evidence type="ECO:0000259" key="12">
    <source>
        <dbReference type="Pfam" id="PF01106"/>
    </source>
</evidence>
<dbReference type="RefSeq" id="WP_119859171.1">
    <property type="nucleotide sequence ID" value="NZ_QYYD01000039.1"/>
</dbReference>
<evidence type="ECO:0000256" key="8">
    <source>
        <dbReference type="ARBA" id="ARBA00034078"/>
    </source>
</evidence>
<gene>
    <name evidence="15" type="primary">nifU</name>
    <name evidence="15" type="ORF">D4Q52_24380</name>
</gene>
<dbReference type="Pfam" id="PF04324">
    <property type="entry name" value="Fer2_BFD"/>
    <property type="match status" value="1"/>
</dbReference>
<dbReference type="Proteomes" id="UP000285523">
    <property type="component" value="Unassembled WGS sequence"/>
</dbReference>
<feature type="binding site" evidence="10">
    <location>
        <position position="106"/>
    </location>
    <ligand>
        <name>Fe cation</name>
        <dbReference type="ChEBI" id="CHEBI:24875"/>
    </ligand>
</feature>
<evidence type="ECO:0000313" key="15">
    <source>
        <dbReference type="EMBL" id="RJF66131.1"/>
    </source>
</evidence>
<evidence type="ECO:0000256" key="5">
    <source>
        <dbReference type="ARBA" id="ARBA00023004"/>
    </source>
</evidence>
<feature type="region of interest" description="Disordered" evidence="11">
    <location>
        <begin position="210"/>
        <end position="247"/>
    </location>
</feature>
<dbReference type="PANTHER" id="PTHR10093">
    <property type="entry name" value="IRON-SULFUR CLUSTER ASSEMBLY ENZYME NIFU HOMOLOG"/>
    <property type="match status" value="1"/>
</dbReference>
<accession>A0A418UXK0</accession>
<dbReference type="Pfam" id="PF01592">
    <property type="entry name" value="NifU_N"/>
    <property type="match status" value="1"/>
</dbReference>
<comment type="function">
    <text evidence="9">May be involved in the formation or repair of [Fe-S] clusters present in iron-sulfur proteins.</text>
</comment>
<evidence type="ECO:0000256" key="6">
    <source>
        <dbReference type="ARBA" id="ARBA00023014"/>
    </source>
</evidence>
<name>A0A418UXK0_RHOPL</name>
<dbReference type="InterPro" id="IPR001075">
    <property type="entry name" value="NIF_FeS_clus_asmbl_NifU_C"/>
</dbReference>
<feature type="domain" description="NIF system FeS cluster assembly NifU C-terminal" evidence="12">
    <location>
        <begin position="265"/>
        <end position="329"/>
    </location>
</feature>
<comment type="cofactor">
    <cofactor evidence="10">
        <name>Fe cation</name>
        <dbReference type="ChEBI" id="CHEBI:24875"/>
    </cofactor>
    <text evidence="10">Binds 1 Fe cation per subunit.</text>
</comment>
<evidence type="ECO:0000256" key="4">
    <source>
        <dbReference type="ARBA" id="ARBA00022723"/>
    </source>
</evidence>
<dbReference type="InterPro" id="IPR002871">
    <property type="entry name" value="NIF_FeS_clus_asmbl_NifU_N"/>
</dbReference>
<organism evidence="15 16">
    <name type="scientific">Rhodopseudomonas palustris</name>
    <dbReference type="NCBI Taxonomy" id="1076"/>
    <lineage>
        <taxon>Bacteria</taxon>
        <taxon>Pseudomonadati</taxon>
        <taxon>Pseudomonadota</taxon>
        <taxon>Alphaproteobacteria</taxon>
        <taxon>Hyphomicrobiales</taxon>
        <taxon>Nitrobacteraceae</taxon>
        <taxon>Rhodopseudomonas</taxon>
    </lineage>
</organism>
<evidence type="ECO:0000256" key="9">
    <source>
        <dbReference type="PIRNR" id="PIRNR000375"/>
    </source>
</evidence>
<dbReference type="InterPro" id="IPR034904">
    <property type="entry name" value="FSCA_dom_sf"/>
</dbReference>
<evidence type="ECO:0000256" key="1">
    <source>
        <dbReference type="ARBA" id="ARBA00006420"/>
    </source>
</evidence>
<dbReference type="Gene3D" id="3.30.300.130">
    <property type="entry name" value="Fe-S cluster assembly (FSCA)"/>
    <property type="match status" value="1"/>
</dbReference>
<proteinExistence type="inferred from homology"/>
<keyword evidence="4 10" id="KW-0479">Metal-binding</keyword>
<evidence type="ECO:0000256" key="2">
    <source>
        <dbReference type="ARBA" id="ARBA00015278"/>
    </source>
</evidence>
<dbReference type="InterPro" id="IPR041854">
    <property type="entry name" value="BFD-like_2Fe2S-bd_dom_sf"/>
</dbReference>
<dbReference type="PIRSF" id="PIRSF000375">
    <property type="entry name" value="NifU"/>
    <property type="match status" value="1"/>
</dbReference>
<evidence type="ECO:0000259" key="14">
    <source>
        <dbReference type="Pfam" id="PF04324"/>
    </source>
</evidence>
<keyword evidence="3 10" id="KW-0001">2Fe-2S</keyword>
<sequence length="332" mass="35388">MLSNLDRLDDHFVRPRNAEVLLLANAVGSFGSLRWGDAVKLMLRIDPRTGRIDRATFQAFGCSAAIAAASATTELISGKTLDDAAAISAADIADAVGGLPAERMYCAVMSYEALQRAITSYRGGAVMREGETTPSCKCLGVSQMMIERTIRFNRLTSIEQVTQYTKAAGSCSSCFKQIEGLLVRVNAEMVEDGLIAKHDAYQLGSTPQRAVDLKPRGEPQPGTNIFSAKSAPAHLRPTPRPEPARAAPTATTTLELDAPTQATMIAEALDELRPHLKRDGGDCELAGIEGNTVYVRLSGNCVGCQLSSVTLSGVQAKLADKIGRPLRVVPVS</sequence>
<dbReference type="GO" id="GO:0051537">
    <property type="term" value="F:2 iron, 2 sulfur cluster binding"/>
    <property type="evidence" value="ECO:0007669"/>
    <property type="project" value="UniProtKB-KW"/>
</dbReference>
<feature type="binding site" evidence="10">
    <location>
        <position position="138"/>
    </location>
    <ligand>
        <name>[2Fe-2S] cluster</name>
        <dbReference type="ChEBI" id="CHEBI:190135"/>
    </ligand>
</feature>
<dbReference type="AlphaFoldDB" id="A0A418UXK0"/>
<protein>
    <recommendedName>
        <fullName evidence="2 9">Nitrogen fixation protein NifU</fullName>
    </recommendedName>
</protein>
<dbReference type="OrthoDB" id="9808097at2"/>
<keyword evidence="6 10" id="KW-0411">Iron-sulfur</keyword>
<dbReference type="SUPFAM" id="SSF82649">
    <property type="entry name" value="SufE/NifU"/>
    <property type="match status" value="1"/>
</dbReference>
<dbReference type="InterPro" id="IPR007419">
    <property type="entry name" value="BFD-like_2Fe2S-bd_dom"/>
</dbReference>
<dbReference type="InterPro" id="IPR010238">
    <property type="entry name" value="NIF_FeS_clus_asmbl_NifU"/>
</dbReference>
<evidence type="ECO:0000256" key="10">
    <source>
        <dbReference type="PIRSR" id="PIRSR000375-1"/>
    </source>
</evidence>
<comment type="similarity">
    <text evidence="1 9">Belongs to the NifU family.</text>
</comment>
<feature type="domain" description="NIF system FeS cluster assembly NifU N-terminal" evidence="13">
    <location>
        <begin position="9"/>
        <end position="123"/>
    </location>
</feature>
<comment type="cofactor">
    <cofactor evidence="8">
        <name>[2Fe-2S] cluster</name>
        <dbReference type="ChEBI" id="CHEBI:190135"/>
    </cofactor>
</comment>
<dbReference type="InterPro" id="IPR016217">
    <property type="entry name" value="N_fixation_NifU"/>
</dbReference>
<feature type="domain" description="BFD-like [2Fe-2S]-binding" evidence="14">
    <location>
        <begin position="136"/>
        <end position="182"/>
    </location>
</feature>
<dbReference type="EMBL" id="QYYD01000039">
    <property type="protein sequence ID" value="RJF66131.1"/>
    <property type="molecule type" value="Genomic_DNA"/>
</dbReference>
<evidence type="ECO:0000259" key="13">
    <source>
        <dbReference type="Pfam" id="PF01592"/>
    </source>
</evidence>
<dbReference type="Gene3D" id="3.90.1010.10">
    <property type="match status" value="1"/>
</dbReference>
<reference evidence="15 16" key="1">
    <citation type="submission" date="2018-09" db="EMBL/GenBank/DDBJ databases">
        <title>Draft genome sequence of Rhodopseudomonas palustris 2.1.18.</title>
        <authorList>
            <person name="Robertson S.L."/>
            <person name="Meyer T.E."/>
            <person name="Kyndt J.A."/>
        </authorList>
    </citation>
    <scope>NUCLEOTIDE SEQUENCE [LARGE SCALE GENOMIC DNA]</scope>
    <source>
        <strain evidence="15 16">2.1.18</strain>
    </source>
</reference>
<dbReference type="Gene3D" id="1.10.10.1100">
    <property type="entry name" value="BFD-like [2Fe-2S]-binding domain"/>
    <property type="match status" value="1"/>
</dbReference>
<dbReference type="CDD" id="cd06664">
    <property type="entry name" value="IscU_like"/>
    <property type="match status" value="1"/>
</dbReference>
<dbReference type="GO" id="GO:0016226">
    <property type="term" value="P:iron-sulfur cluster assembly"/>
    <property type="evidence" value="ECO:0007669"/>
    <property type="project" value="InterPro"/>
</dbReference>
<keyword evidence="7 9" id="KW-0535">Nitrogen fixation</keyword>
<evidence type="ECO:0000256" key="3">
    <source>
        <dbReference type="ARBA" id="ARBA00022714"/>
    </source>
</evidence>
<dbReference type="SUPFAM" id="SSF117916">
    <property type="entry name" value="Fe-S cluster assembly (FSCA) domain-like"/>
    <property type="match status" value="1"/>
</dbReference>
<comment type="cofactor">
    <cofactor evidence="10">
        <name>[2Fe-2S] cluster</name>
        <dbReference type="ChEBI" id="CHEBI:190135"/>
    </cofactor>
    <text evidence="10">Binds 1 [2Fe-2S] cluster per subunit.</text>
</comment>
<dbReference type="GO" id="GO:0005506">
    <property type="term" value="F:iron ion binding"/>
    <property type="evidence" value="ECO:0007669"/>
    <property type="project" value="InterPro"/>
</dbReference>
<dbReference type="Pfam" id="PF01106">
    <property type="entry name" value="NifU"/>
    <property type="match status" value="1"/>
</dbReference>
<keyword evidence="5 10" id="KW-0408">Iron</keyword>
<feature type="binding site" evidence="10">
    <location>
        <position position="62"/>
    </location>
    <ligand>
        <name>Fe cation</name>
        <dbReference type="ChEBI" id="CHEBI:24875"/>
    </ligand>
</feature>
<evidence type="ECO:0000313" key="16">
    <source>
        <dbReference type="Proteomes" id="UP000285523"/>
    </source>
</evidence>